<dbReference type="AlphaFoldDB" id="A0AAD9U0Z6"/>
<accession>A0AAD9U0Z6</accession>
<dbReference type="Proteomes" id="UP001280121">
    <property type="component" value="Unassembled WGS sequence"/>
</dbReference>
<gene>
    <name evidence="1" type="ORF">Ddye_021100</name>
</gene>
<evidence type="ECO:0000313" key="2">
    <source>
        <dbReference type="Proteomes" id="UP001280121"/>
    </source>
</evidence>
<evidence type="ECO:0000313" key="1">
    <source>
        <dbReference type="EMBL" id="KAK2645905.1"/>
    </source>
</evidence>
<name>A0AAD9U0Z6_9ROSI</name>
<sequence length="99" mass="10826">MAVREGLFLAKFYHFPVSILETSSPSVISSLSNSVTIHGNVSFIVNDIKALIFYVGICKCQASSVQEDSLAHRLASIAFSSVQEWLWLDTSPSLSFSVV</sequence>
<reference evidence="1" key="1">
    <citation type="journal article" date="2023" name="Plant J.">
        <title>Genome sequences and population genomics provide insights into the demographic history, inbreeding, and mutation load of two 'living fossil' tree species of Dipteronia.</title>
        <authorList>
            <person name="Feng Y."/>
            <person name="Comes H.P."/>
            <person name="Chen J."/>
            <person name="Zhu S."/>
            <person name="Lu R."/>
            <person name="Zhang X."/>
            <person name="Li P."/>
            <person name="Qiu J."/>
            <person name="Olsen K.M."/>
            <person name="Qiu Y."/>
        </authorList>
    </citation>
    <scope>NUCLEOTIDE SEQUENCE</scope>
    <source>
        <strain evidence="1">KIB01</strain>
    </source>
</reference>
<protein>
    <submittedName>
        <fullName evidence="1">Uncharacterized protein</fullName>
    </submittedName>
</protein>
<dbReference type="EMBL" id="JANJYI010000006">
    <property type="protein sequence ID" value="KAK2645905.1"/>
    <property type="molecule type" value="Genomic_DNA"/>
</dbReference>
<keyword evidence="2" id="KW-1185">Reference proteome</keyword>
<proteinExistence type="predicted"/>
<comment type="caution">
    <text evidence="1">The sequence shown here is derived from an EMBL/GenBank/DDBJ whole genome shotgun (WGS) entry which is preliminary data.</text>
</comment>
<organism evidence="1 2">
    <name type="scientific">Dipteronia dyeriana</name>
    <dbReference type="NCBI Taxonomy" id="168575"/>
    <lineage>
        <taxon>Eukaryota</taxon>
        <taxon>Viridiplantae</taxon>
        <taxon>Streptophyta</taxon>
        <taxon>Embryophyta</taxon>
        <taxon>Tracheophyta</taxon>
        <taxon>Spermatophyta</taxon>
        <taxon>Magnoliopsida</taxon>
        <taxon>eudicotyledons</taxon>
        <taxon>Gunneridae</taxon>
        <taxon>Pentapetalae</taxon>
        <taxon>rosids</taxon>
        <taxon>malvids</taxon>
        <taxon>Sapindales</taxon>
        <taxon>Sapindaceae</taxon>
        <taxon>Hippocastanoideae</taxon>
        <taxon>Acereae</taxon>
        <taxon>Dipteronia</taxon>
    </lineage>
</organism>